<evidence type="ECO:0000313" key="3">
    <source>
        <dbReference type="Proteomes" id="UP000572680"/>
    </source>
</evidence>
<accession>A0A7W3LL42</accession>
<dbReference type="Proteomes" id="UP000572680">
    <property type="component" value="Unassembled WGS sequence"/>
</dbReference>
<feature type="region of interest" description="Disordered" evidence="1">
    <location>
        <begin position="1"/>
        <end position="24"/>
    </location>
</feature>
<evidence type="ECO:0000313" key="2">
    <source>
        <dbReference type="EMBL" id="MBA8950148.1"/>
    </source>
</evidence>
<comment type="caution">
    <text evidence="2">The sequence shown here is derived from an EMBL/GenBank/DDBJ whole genome shotgun (WGS) entry which is preliminary data.</text>
</comment>
<gene>
    <name evidence="2" type="ORF">HNR61_001761</name>
</gene>
<dbReference type="RefSeq" id="WP_182842617.1">
    <property type="nucleotide sequence ID" value="NZ_BAAALP010000037.1"/>
</dbReference>
<protein>
    <submittedName>
        <fullName evidence="2">Uncharacterized protein</fullName>
    </submittedName>
</protein>
<dbReference type="InterPro" id="IPR021459">
    <property type="entry name" value="GH101-related"/>
</dbReference>
<proteinExistence type="predicted"/>
<dbReference type="Pfam" id="PF11308">
    <property type="entry name" value="Glyco_hydro_129"/>
    <property type="match status" value="1"/>
</dbReference>
<organism evidence="2 3">
    <name type="scientific">Actinomadura namibiensis</name>
    <dbReference type="NCBI Taxonomy" id="182080"/>
    <lineage>
        <taxon>Bacteria</taxon>
        <taxon>Bacillati</taxon>
        <taxon>Actinomycetota</taxon>
        <taxon>Actinomycetes</taxon>
        <taxon>Streptosporangiales</taxon>
        <taxon>Thermomonosporaceae</taxon>
        <taxon>Actinomadura</taxon>
    </lineage>
</organism>
<evidence type="ECO:0000256" key="1">
    <source>
        <dbReference type="SAM" id="MobiDB-lite"/>
    </source>
</evidence>
<sequence length="585" mass="63500">MTARTRDGRSLTLAEPVPDLGEPGRVAPKGGAVAWSFPERGLSVTAGGRGGRLVVEVRSARDGTLKWPVTGTDRGTSRLAVPVGAGMGLPVDDPFWNAAGSRFAGEEMRLAGDLTMPFWGYQVGSRGVSYIVPTDIGTTLRFVSRKGRLHGETAHTFGKGDGTRDYTVAFSLTDASPVASAQDYRAWMRSRGELGSLKRKIDRNPEAGKLVGAFHAYLWGGAKSADSVRRMKQAGLGRMWLGYDSTGDPMTPDAGAAAKRAGYLVGPYDSWANAQPPATADNPSSRWPGKIYPDGCVRDAAGKPETGFGGRGCYLSSEAMRKLPSVLADRARRMTANGATGYFLDVDAAGELFRGHDPAHPMTQGRDRDNRVARMGRLSERYVLGSESAAGWANKVIAFDHGAGTAFTNPLWPLQKDRGTWGGYYPDTGPRFFSKPVDMPADAARAMFDPAYRLPLYETVLHDSVVNLDRWELSLFKLPKLKRTRVLLAMLYNTPLDFVMDGKTPARHGPEMARLQRFFEPLHEAAATRAMTDFRWLTPDHRVQRTRFGDALTVTANFGATAHDGLNGGCVRAEVRGGAPRTLCP</sequence>
<reference evidence="2 3" key="1">
    <citation type="submission" date="2020-08" db="EMBL/GenBank/DDBJ databases">
        <title>Genomic Encyclopedia of Type Strains, Phase IV (KMG-IV): sequencing the most valuable type-strain genomes for metagenomic binning, comparative biology and taxonomic classification.</title>
        <authorList>
            <person name="Goeker M."/>
        </authorList>
    </citation>
    <scope>NUCLEOTIDE SEQUENCE [LARGE SCALE GENOMIC DNA]</scope>
    <source>
        <strain evidence="2 3">DSM 44197</strain>
    </source>
</reference>
<name>A0A7W3LL42_ACTNM</name>
<dbReference type="AlphaFoldDB" id="A0A7W3LL42"/>
<dbReference type="EMBL" id="JACJIA010000002">
    <property type="protein sequence ID" value="MBA8950148.1"/>
    <property type="molecule type" value="Genomic_DNA"/>
</dbReference>
<keyword evidence="3" id="KW-1185">Reference proteome</keyword>